<name>A0ABX3GGM9_9BACL</name>
<evidence type="ECO:0000256" key="6">
    <source>
        <dbReference type="ARBA" id="ARBA00023295"/>
    </source>
</evidence>
<evidence type="ECO:0000313" key="10">
    <source>
        <dbReference type="EMBL" id="OMD16830.1"/>
    </source>
</evidence>
<dbReference type="Gene3D" id="1.10.1330.10">
    <property type="entry name" value="Dockerin domain"/>
    <property type="match status" value="1"/>
</dbReference>
<reference evidence="10 11" key="1">
    <citation type="submission" date="2016-11" db="EMBL/GenBank/DDBJ databases">
        <title>Paenibacillus species isolates.</title>
        <authorList>
            <person name="Beno S.M."/>
        </authorList>
    </citation>
    <scope>NUCLEOTIDE SEQUENCE [LARGE SCALE GENOMIC DNA]</scope>
    <source>
        <strain evidence="10 11">FSL H7-0433</strain>
    </source>
</reference>
<dbReference type="Pfam" id="PF00295">
    <property type="entry name" value="Glyco_hydro_28"/>
    <property type="match status" value="1"/>
</dbReference>
<dbReference type="SUPFAM" id="SSF49373">
    <property type="entry name" value="Invasin/intimin cell-adhesion fragments"/>
    <property type="match status" value="1"/>
</dbReference>
<evidence type="ECO:0000256" key="3">
    <source>
        <dbReference type="ARBA" id="ARBA00016512"/>
    </source>
</evidence>
<dbReference type="CDD" id="cd00063">
    <property type="entry name" value="FN3"/>
    <property type="match status" value="1"/>
</dbReference>
<dbReference type="InterPro" id="IPR011081">
    <property type="entry name" value="Big_4"/>
</dbReference>
<sequence length="1688" mass="181463">MKRIKSVLIALCALLLIPIVPEIAFAGETNTAYAAANINDSLSANIYSPTDLRMAPASNTDTTVVLAWEKPLFYSNITKYNIYDSDGTRVGSTDKTYYKFLGLTPERTYTYTVRAQDTSGNESLDSNTVQITTKKTGIRFNVKDYGASGDGNTLDTVAIQTAIDAVTPGDTLYFPPGKYVTGGLFLHSNMTVFVDAGAQVMPSSHKADFLPFVTARHSIEEPEAYQSLFNAGVMDHDKYDDYSVTDITFLGPGTIGDEESGLKLREEYDNDKVEVGTTYGGGHLLSFNNAHNVYIDGLKIRNGMMWTVVPVYSKDITAYNLDINTTQHNGDGFNPNSSESVYILNSTFQTGDDGSAIKSGINQEGRDIGRPSRFIYYRGDTFSGGHGGVVIGSEMSGGISDIYVEDCNLIPLDVKSNTVAPGFKIKTSTSRGGYIRNIQVRDSLINKIDLNSNYDKLPVPDIYPPDMSNFRFTNLRNNDISGTDNIISLTGAASTSTADNALKNLQFINCAFAKAQLAYTENIFFTNSSLPKGISATNSANIVQDGVVVTDKAFPVHEDFTEYKAGDTPGGYWSASSYAPGLITIAADGDLNPNSIFLNDQDSGYVSVSRGFGSQTGTLSAEVHMKFPAPPNLTNGVPNGTYANKPTSNNRVFQLLGSNGKVAVWLNTENSGALSYVINGKTSPIIIPAIPLDKWFTVKTVVDFPNKLVDVYYNGTKVLSKQPFYDSTLAMADISTFKSIGPNNNTTVASQVYLDNLYISASEEATSGYGIQLTHSGSTNSISDKGGRLTFSATKTTGETSQVTWAVYNSDLTPTDVATIDDNGVLTANSNGKVIVAATMNDGTAIIGLMPITITGQETVVGYKSLQVTTALGTKPNLPNQMPILREDGAVSYAPVIWDLVPASEYQQIGAFTLQGTVTGYSARAEIQVEVVSAGMTGYRPVIATTAKGIAPSLPDHVTAIFNDQMTKSLPVSWEPISPDLYADTNIDGFKVMGTVQGSDLPVTAHVYVLSDIAPDAKVIVVAADGSGDYKSIQAAVDAVPDQNRNRIIIFVKNGLYYEKVLIPDTKPYISLMGESKDGTILTYDDNPKKTAPDGTSLGLGTYTDYTLMIKGHDFYAKDLTVINSSGSGAGQSVAVDVYADKAFFENCNIIGYQDTLLTRNLTDNADPNNYANNATIQSYRSYFKDCFISGSVDFIFGPGIAVFDNSEIHSRLAGHVTAASTPEGQEYGYVFLNSKVTGEALLSSISAVDLGRPWRPYAKTVYLNSYMGDHIAPSGWNNFGNSKNEATAYYGEYQSFGPGANPQARMNWTHQLTDTEAEAYTLHSIFSATSAINGREDWDPTQLASDNPIESLLPVHVETPVGVAPILPTVVGAVYADETVKQVPVVWEAINPELYAVEGRFTVTGAVYGTELKAEAKVTVRSGSFLTGPGSVEKGQSFEVVYGMSRVTSDVYGLDLTLNYDPEQIQFVAAESLLDGIRVIDSFDNEGQTRILMASTTPGVGMSGDLPRILQLHFTAKDVTEATVASLEATRIIMSDGEGNESSVEGTAYQVNITVTDTGSGDVIRTALQSILHEAASTLASASMGTLWGQYSQSAIAIFKDAIANATVVLNDSDATQEEVNLAAQDLSTALQKLATAMNLEAGMDDLLLLSSKYGITSSDNGWSEVSRYDLNKDQQIDIVDLAGMAR</sequence>
<dbReference type="InterPro" id="IPR036439">
    <property type="entry name" value="Dockerin_dom_sf"/>
</dbReference>
<gene>
    <name evidence="10" type="ORF">BSO21_27200</name>
</gene>
<dbReference type="Gene3D" id="2.160.20.10">
    <property type="entry name" value="Single-stranded right-handed beta-helix, Pectin lyase-like"/>
    <property type="match status" value="2"/>
</dbReference>
<dbReference type="PROSITE" id="PS00502">
    <property type="entry name" value="POLYGALACTURONASE"/>
    <property type="match status" value="1"/>
</dbReference>
<dbReference type="PROSITE" id="PS00018">
    <property type="entry name" value="EF_HAND_1"/>
    <property type="match status" value="1"/>
</dbReference>
<feature type="domain" description="Fibronectin type-III" evidence="9">
    <location>
        <begin position="48"/>
        <end position="136"/>
    </location>
</feature>
<dbReference type="InterPro" id="IPR012334">
    <property type="entry name" value="Pectin_lyas_fold"/>
</dbReference>
<dbReference type="InterPro" id="IPR003961">
    <property type="entry name" value="FN3_dom"/>
</dbReference>
<comment type="caution">
    <text evidence="10">The sequence shown here is derived from an EMBL/GenBank/DDBJ whole genome shotgun (WGS) entry which is preliminary data.</text>
</comment>
<feature type="chain" id="PRO_5045618651" description="Probable pectate lyase C" evidence="8">
    <location>
        <begin position="27"/>
        <end position="1688"/>
    </location>
</feature>
<dbReference type="InterPro" id="IPR000743">
    <property type="entry name" value="Glyco_hydro_28"/>
</dbReference>
<evidence type="ECO:0000313" key="11">
    <source>
        <dbReference type="Proteomes" id="UP000187158"/>
    </source>
</evidence>
<keyword evidence="11" id="KW-1185">Reference proteome</keyword>
<dbReference type="Gene3D" id="2.60.40.10">
    <property type="entry name" value="Immunoglobulins"/>
    <property type="match status" value="1"/>
</dbReference>
<dbReference type="InterPro" id="IPR036116">
    <property type="entry name" value="FN3_sf"/>
</dbReference>
<feature type="signal peptide" evidence="8">
    <location>
        <begin position="1"/>
        <end position="26"/>
    </location>
</feature>
<comment type="similarity">
    <text evidence="2">Belongs to the pectinesterase family.</text>
</comment>
<dbReference type="Pfam" id="PF00041">
    <property type="entry name" value="fn3"/>
    <property type="match status" value="1"/>
</dbReference>
<organism evidence="10 11">
    <name type="scientific">Paenibacillus odorifer</name>
    <dbReference type="NCBI Taxonomy" id="189426"/>
    <lineage>
        <taxon>Bacteria</taxon>
        <taxon>Bacillati</taxon>
        <taxon>Bacillota</taxon>
        <taxon>Bacilli</taxon>
        <taxon>Bacillales</taxon>
        <taxon>Paenibacillaceae</taxon>
        <taxon>Paenibacillus</taxon>
    </lineage>
</organism>
<dbReference type="PROSITE" id="PS50853">
    <property type="entry name" value="FN3"/>
    <property type="match status" value="1"/>
</dbReference>
<dbReference type="Proteomes" id="UP000187158">
    <property type="component" value="Unassembled WGS sequence"/>
</dbReference>
<accession>A0ABX3GGM9</accession>
<keyword evidence="6" id="KW-0326">Glycosidase</keyword>
<keyword evidence="4" id="KW-0378">Hydrolase</keyword>
<dbReference type="Pfam" id="PF00963">
    <property type="entry name" value="Cohesin"/>
    <property type="match status" value="1"/>
</dbReference>
<dbReference type="InterPro" id="IPR018247">
    <property type="entry name" value="EF_Hand_1_Ca_BS"/>
</dbReference>
<dbReference type="SUPFAM" id="SSF51126">
    <property type="entry name" value="Pectin lyase-like"/>
    <property type="match status" value="2"/>
</dbReference>
<dbReference type="Pfam" id="PF07532">
    <property type="entry name" value="Big_4"/>
    <property type="match status" value="3"/>
</dbReference>
<dbReference type="SUPFAM" id="SSF49265">
    <property type="entry name" value="Fibronectin type III"/>
    <property type="match status" value="1"/>
</dbReference>
<evidence type="ECO:0000256" key="7">
    <source>
        <dbReference type="PROSITE-ProRule" id="PRU10040"/>
    </source>
</evidence>
<dbReference type="EMBL" id="MPVP01000285">
    <property type="protein sequence ID" value="OMD16830.1"/>
    <property type="molecule type" value="Genomic_DNA"/>
</dbReference>
<evidence type="ECO:0000259" key="9">
    <source>
        <dbReference type="PROSITE" id="PS50853"/>
    </source>
</evidence>
<evidence type="ECO:0000256" key="2">
    <source>
        <dbReference type="ARBA" id="ARBA00008891"/>
    </source>
</evidence>
<evidence type="ECO:0000256" key="1">
    <source>
        <dbReference type="ARBA" id="ARBA00008834"/>
    </source>
</evidence>
<dbReference type="InterPro" id="IPR011050">
    <property type="entry name" value="Pectin_lyase_fold/virulence"/>
</dbReference>
<dbReference type="RefSeq" id="WP_076220256.1">
    <property type="nucleotide sequence ID" value="NZ_MPVP01000285.1"/>
</dbReference>
<feature type="active site" evidence="7">
    <location>
        <position position="1194"/>
    </location>
</feature>
<dbReference type="PROSITE" id="PS00503">
    <property type="entry name" value="PECTINESTERASE_2"/>
    <property type="match status" value="1"/>
</dbReference>
<dbReference type="PANTHER" id="PTHR31321:SF57">
    <property type="entry name" value="PECTINESTERASE 53-RELATED"/>
    <property type="match status" value="1"/>
</dbReference>
<dbReference type="Gene3D" id="2.60.40.680">
    <property type="match status" value="1"/>
</dbReference>
<keyword evidence="5" id="KW-0063">Aspartyl esterase</keyword>
<proteinExistence type="inferred from homology"/>
<dbReference type="InterPro" id="IPR008964">
    <property type="entry name" value="Invasin/intimin_cell_adhesion"/>
</dbReference>
<dbReference type="InterPro" id="IPR002102">
    <property type="entry name" value="Cohesin_dom"/>
</dbReference>
<dbReference type="InterPro" id="IPR000070">
    <property type="entry name" value="Pectinesterase_cat"/>
</dbReference>
<dbReference type="CDD" id="cd08547">
    <property type="entry name" value="Type_II_cohesin"/>
    <property type="match status" value="1"/>
</dbReference>
<dbReference type="Pfam" id="PF01095">
    <property type="entry name" value="Pectinesterase"/>
    <property type="match status" value="1"/>
</dbReference>
<feature type="non-terminal residue" evidence="10">
    <location>
        <position position="1688"/>
    </location>
</feature>
<protein>
    <recommendedName>
        <fullName evidence="3">Probable pectate lyase C</fullName>
    </recommendedName>
</protein>
<dbReference type="InterPro" id="IPR008965">
    <property type="entry name" value="CBM2/CBM3_carb-bd_dom_sf"/>
</dbReference>
<dbReference type="InterPro" id="IPR033131">
    <property type="entry name" value="Pectinesterase_Asp_AS"/>
</dbReference>
<dbReference type="Gene3D" id="1.20.1270.90">
    <property type="entry name" value="AF1782-like"/>
    <property type="match status" value="1"/>
</dbReference>
<keyword evidence="8" id="KW-0732">Signal</keyword>
<dbReference type="SUPFAM" id="SSF49384">
    <property type="entry name" value="Carbohydrate-binding domain"/>
    <property type="match status" value="1"/>
</dbReference>
<dbReference type="PANTHER" id="PTHR31321">
    <property type="entry name" value="ACYL-COA THIOESTER HYDROLASE YBHC-RELATED"/>
    <property type="match status" value="1"/>
</dbReference>
<evidence type="ECO:0000256" key="4">
    <source>
        <dbReference type="ARBA" id="ARBA00022801"/>
    </source>
</evidence>
<dbReference type="SMART" id="SM00060">
    <property type="entry name" value="FN3"/>
    <property type="match status" value="2"/>
</dbReference>
<evidence type="ECO:0000256" key="5">
    <source>
        <dbReference type="ARBA" id="ARBA00023085"/>
    </source>
</evidence>
<dbReference type="Gene3D" id="2.60.40.1080">
    <property type="match status" value="1"/>
</dbReference>
<comment type="similarity">
    <text evidence="1">Belongs to the glycosyl hydrolase 28 family.</text>
</comment>
<dbReference type="InterPro" id="IPR013320">
    <property type="entry name" value="ConA-like_dom_sf"/>
</dbReference>
<dbReference type="InterPro" id="IPR013783">
    <property type="entry name" value="Ig-like_fold"/>
</dbReference>
<dbReference type="InterPro" id="IPR024535">
    <property type="entry name" value="RHGA/B-epi-like_pectate_lyase"/>
</dbReference>
<dbReference type="SUPFAM" id="SSF49899">
    <property type="entry name" value="Concanavalin A-like lectins/glucanases"/>
    <property type="match status" value="1"/>
</dbReference>
<dbReference type="Pfam" id="PF12708">
    <property type="entry name" value="Pect-lyase_RHGA_epim"/>
    <property type="match status" value="1"/>
</dbReference>
<evidence type="ECO:0000256" key="8">
    <source>
        <dbReference type="SAM" id="SignalP"/>
    </source>
</evidence>